<proteinExistence type="predicted"/>
<accession>A0A5C5YP13</accession>
<feature type="compositionally biased region" description="Polar residues" evidence="1">
    <location>
        <begin position="178"/>
        <end position="195"/>
    </location>
</feature>
<dbReference type="EMBL" id="SJPJ01000002">
    <property type="protein sequence ID" value="TWT76573.1"/>
    <property type="molecule type" value="Genomic_DNA"/>
</dbReference>
<protein>
    <submittedName>
        <fullName evidence="2">Uncharacterized protein</fullName>
    </submittedName>
</protein>
<feature type="region of interest" description="Disordered" evidence="1">
    <location>
        <begin position="162"/>
        <end position="201"/>
    </location>
</feature>
<dbReference type="AlphaFoldDB" id="A0A5C5YP13"/>
<comment type="caution">
    <text evidence="2">The sequence shown here is derived from an EMBL/GenBank/DDBJ whole genome shotgun (WGS) entry which is preliminary data.</text>
</comment>
<dbReference type="Proteomes" id="UP000315010">
    <property type="component" value="Unassembled WGS sequence"/>
</dbReference>
<organism evidence="2 3">
    <name type="scientific">Novipirellula herctigrandis</name>
    <dbReference type="NCBI Taxonomy" id="2527986"/>
    <lineage>
        <taxon>Bacteria</taxon>
        <taxon>Pseudomonadati</taxon>
        <taxon>Planctomycetota</taxon>
        <taxon>Planctomycetia</taxon>
        <taxon>Pirellulales</taxon>
        <taxon>Pirellulaceae</taxon>
        <taxon>Novipirellula</taxon>
    </lineage>
</organism>
<reference evidence="2 3" key="1">
    <citation type="submission" date="2019-02" db="EMBL/GenBank/DDBJ databases">
        <title>Deep-cultivation of Planctomycetes and their phenomic and genomic characterization uncovers novel biology.</title>
        <authorList>
            <person name="Wiegand S."/>
            <person name="Jogler M."/>
            <person name="Boedeker C."/>
            <person name="Pinto D."/>
            <person name="Vollmers J."/>
            <person name="Rivas-Marin E."/>
            <person name="Kohn T."/>
            <person name="Peeters S.H."/>
            <person name="Heuer A."/>
            <person name="Rast P."/>
            <person name="Oberbeckmann S."/>
            <person name="Bunk B."/>
            <person name="Jeske O."/>
            <person name="Meyerdierks A."/>
            <person name="Storesund J.E."/>
            <person name="Kallscheuer N."/>
            <person name="Luecker S."/>
            <person name="Lage O.M."/>
            <person name="Pohl T."/>
            <person name="Merkel B.J."/>
            <person name="Hornburger P."/>
            <person name="Mueller R.-W."/>
            <person name="Bruemmer F."/>
            <person name="Labrenz M."/>
            <person name="Spormann A.M."/>
            <person name="Op Den Camp H."/>
            <person name="Overmann J."/>
            <person name="Amann R."/>
            <person name="Jetten M.S.M."/>
            <person name="Mascher T."/>
            <person name="Medema M.H."/>
            <person name="Devos D.P."/>
            <person name="Kaster A.-K."/>
            <person name="Ovreas L."/>
            <person name="Rohde M."/>
            <person name="Galperin M.Y."/>
            <person name="Jogler C."/>
        </authorList>
    </citation>
    <scope>NUCLEOTIDE SEQUENCE [LARGE SCALE GENOMIC DNA]</scope>
    <source>
        <strain evidence="2 3">CA13</strain>
    </source>
</reference>
<evidence type="ECO:0000313" key="2">
    <source>
        <dbReference type="EMBL" id="TWT76573.1"/>
    </source>
</evidence>
<evidence type="ECO:0000313" key="3">
    <source>
        <dbReference type="Proteomes" id="UP000315010"/>
    </source>
</evidence>
<keyword evidence="3" id="KW-1185">Reference proteome</keyword>
<gene>
    <name evidence="2" type="ORF">CA13_70680</name>
</gene>
<sequence>MLSAYMDDALSTDERTRVEQLLRDDPVVAKQLSEMKRVRQTLKKIDHQNGQFRLSNRFAQSVIEATIARGRTEGLSDDHCVMKLAEQPSPMVTVGPSREQLLRQRSFWKVVASIGALAASVAIAFVAMRGQEEANQPVALVDPTTEPTPREDFAAVDPVGITGDNISEQAMPDLSRGSLPSSESPQVASTANDPSSIEPVRDPAIASNMEIESKPLIASAEVPDRVDVPDLPNRKIAVQPVVAIQAILVLDVRQTMDGRNSNAVETAMEQGKIDLASRKEIDENVVRFARKEASADESDVTSATVLYLEAPAKKLDQFILNLIADEQGIESVGMSIATDTPLMGIVNSFAAVDPTTVKHEETSWQLATGQLASAQDSGGPGIEALVNHLRDREFARLDRESAGLGVTSAMASPSRSESTDVIARVLVVVH</sequence>
<evidence type="ECO:0000256" key="1">
    <source>
        <dbReference type="SAM" id="MobiDB-lite"/>
    </source>
</evidence>
<name>A0A5C5YP13_9BACT</name>